<keyword evidence="2" id="KW-0175">Coiled coil</keyword>
<proteinExistence type="predicted"/>
<keyword evidence="6" id="KW-1185">Reference proteome</keyword>
<dbReference type="InterPro" id="IPR014330">
    <property type="entry name" value="RNA-bd_S4-rel_YaaA"/>
</dbReference>
<evidence type="ECO:0000256" key="2">
    <source>
        <dbReference type="SAM" id="Coils"/>
    </source>
</evidence>
<dbReference type="Proteomes" id="UP001314262">
    <property type="component" value="Unassembled WGS sequence"/>
</dbReference>
<evidence type="ECO:0000313" key="6">
    <source>
        <dbReference type="Proteomes" id="UP001314262"/>
    </source>
</evidence>
<dbReference type="Pfam" id="PF13275">
    <property type="entry name" value="S4_2"/>
    <property type="match status" value="1"/>
</dbReference>
<dbReference type="RefSeq" id="WP_083994446.1">
    <property type="nucleotide sequence ID" value="NZ_BOJU01000003.1"/>
</dbReference>
<name>A0A3F3HAI5_9LACO</name>
<keyword evidence="1" id="KW-0694">RNA-binding</keyword>
<feature type="compositionally biased region" description="Polar residues" evidence="3">
    <location>
        <begin position="119"/>
        <end position="133"/>
    </location>
</feature>
<reference evidence="4 6" key="2">
    <citation type="submission" date="2023-10" db="EMBL/GenBank/DDBJ databases">
        <authorList>
            <person name="Botero Cardona J."/>
        </authorList>
    </citation>
    <scope>NUCLEOTIDE SEQUENCE [LARGE SCALE GENOMIC DNA]</scope>
    <source>
        <strain evidence="4 6">R-53137</strain>
    </source>
</reference>
<evidence type="ECO:0000256" key="1">
    <source>
        <dbReference type="PROSITE-ProRule" id="PRU00182"/>
    </source>
</evidence>
<accession>A0A3F3HAI5</accession>
<feature type="coiled-coil region" evidence="2">
    <location>
        <begin position="63"/>
        <end position="90"/>
    </location>
</feature>
<dbReference type="EMBL" id="CAUZLT010000003">
    <property type="protein sequence ID" value="CAK1245018.1"/>
    <property type="molecule type" value="Genomic_DNA"/>
</dbReference>
<protein>
    <submittedName>
        <fullName evidence="5">S4 domain containing protein YaaA</fullName>
    </submittedName>
    <submittedName>
        <fullName evidence="4">S4-like RNA-binding protein (YbcJ)</fullName>
    </submittedName>
</protein>
<dbReference type="EMBL" id="DF968084">
    <property type="protein sequence ID" value="GAP04648.1"/>
    <property type="molecule type" value="Genomic_DNA"/>
</dbReference>
<dbReference type="SUPFAM" id="SSF55174">
    <property type="entry name" value="Alpha-L RNA-binding motif"/>
    <property type="match status" value="1"/>
</dbReference>
<dbReference type="InterPro" id="IPR036986">
    <property type="entry name" value="S4_RNA-bd_sf"/>
</dbReference>
<sequence>MAERVAIKTAYITLAQLLKMENIIASGGQAKAFLAEQSVLLNGEEENRRGKKLYPGDQVDFQGTRYLIDHQSAEEEAEEAEKQAILARFAASQKQVAHKEQKRQTAISRQQRANKKAAQRSSNKKPSGPGSWN</sequence>
<dbReference type="AlphaFoldDB" id="A0A3F3HAI5"/>
<evidence type="ECO:0000256" key="3">
    <source>
        <dbReference type="SAM" id="MobiDB-lite"/>
    </source>
</evidence>
<dbReference type="Gene3D" id="3.10.290.10">
    <property type="entry name" value="RNA-binding S4 domain"/>
    <property type="match status" value="1"/>
</dbReference>
<dbReference type="Proteomes" id="UP000064514">
    <property type="component" value="Unassembled WGS sequence"/>
</dbReference>
<evidence type="ECO:0000313" key="5">
    <source>
        <dbReference type="EMBL" id="GAP04648.1"/>
    </source>
</evidence>
<feature type="region of interest" description="Disordered" evidence="3">
    <location>
        <begin position="91"/>
        <end position="133"/>
    </location>
</feature>
<reference evidence="5" key="1">
    <citation type="journal article" date="2015" name="BMC Genomics">
        <title>Comparative genomics of Fructobacillus spp. and Leuconostoc spp. reveals niche-specific evolution of Fructobacillus spp.</title>
        <authorList>
            <person name="Endo A."/>
            <person name="Tanizawa Y."/>
            <person name="Tanaka N."/>
            <person name="Maeno S."/>
            <person name="Kumar H."/>
            <person name="Shiwa Y."/>
            <person name="Okada S."/>
            <person name="Yoshikawa H."/>
            <person name="Dicks L."/>
            <person name="Nakagawa J."/>
            <person name="Arita M."/>
        </authorList>
    </citation>
    <scope>NUCLEOTIDE SEQUENCE [LARGE SCALE GENOMIC DNA]</scope>
    <source>
        <strain evidence="5">F214-1</strain>
    </source>
</reference>
<dbReference type="PROSITE" id="PS50889">
    <property type="entry name" value="S4"/>
    <property type="match status" value="1"/>
</dbReference>
<dbReference type="GO" id="GO:0003723">
    <property type="term" value="F:RNA binding"/>
    <property type="evidence" value="ECO:0007669"/>
    <property type="project" value="UniProtKB-KW"/>
</dbReference>
<evidence type="ECO:0000313" key="4">
    <source>
        <dbReference type="EMBL" id="CAK1245018.1"/>
    </source>
</evidence>
<organism evidence="5">
    <name type="scientific">Fructobacillus tropaeoli</name>
    <dbReference type="NCBI Taxonomy" id="709323"/>
    <lineage>
        <taxon>Bacteria</taxon>
        <taxon>Bacillati</taxon>
        <taxon>Bacillota</taxon>
        <taxon>Bacilli</taxon>
        <taxon>Lactobacillales</taxon>
        <taxon>Lactobacillaceae</taxon>
        <taxon>Fructobacillus</taxon>
    </lineage>
</organism>
<dbReference type="NCBIfam" id="TIGR02988">
    <property type="entry name" value="YaaA_near_RecF"/>
    <property type="match status" value="1"/>
</dbReference>
<gene>
    <name evidence="5" type="primary">yaaA</name>
    <name evidence="5" type="ORF">FTRO_0070090</name>
    <name evidence="4" type="ORF">R53137_KAKDMLNK_01007</name>
</gene>
<dbReference type="STRING" id="709323.GCA_001047135_01208"/>